<comment type="subcellular location">
    <subcellularLocation>
        <location evidence="1">Cell membrane</location>
        <topology evidence="1">Multi-pass membrane protein</topology>
    </subcellularLocation>
</comment>
<dbReference type="Pfam" id="PF00892">
    <property type="entry name" value="EamA"/>
    <property type="match status" value="2"/>
</dbReference>
<keyword evidence="3 6" id="KW-0812">Transmembrane</keyword>
<evidence type="ECO:0000259" key="7">
    <source>
        <dbReference type="Pfam" id="PF00892"/>
    </source>
</evidence>
<reference evidence="8 9" key="1">
    <citation type="submission" date="2023-05" db="EMBL/GenBank/DDBJ databases">
        <title>A new hyperthermophilic archaea 'Ignisphaera cupida' sp. nov. and description of the family 'Ignisphaeraceae' fam. nov.</title>
        <authorList>
            <person name="Podosokorskaya O.A."/>
            <person name="Elcheninov A.G."/>
            <person name="Klukina A."/>
            <person name="Merkel A.Y."/>
        </authorList>
    </citation>
    <scope>NUCLEOTIDE SEQUENCE [LARGE SCALE GENOMIC DNA]</scope>
    <source>
        <strain evidence="8 9">4213-co</strain>
    </source>
</reference>
<evidence type="ECO:0000256" key="6">
    <source>
        <dbReference type="SAM" id="Phobius"/>
    </source>
</evidence>
<comment type="caution">
    <text evidence="8">The sequence shown here is derived from an EMBL/GenBank/DDBJ whole genome shotgun (WGS) entry which is preliminary data.</text>
</comment>
<feature type="transmembrane region" description="Helical" evidence="6">
    <location>
        <begin position="83"/>
        <end position="103"/>
    </location>
</feature>
<dbReference type="PANTHER" id="PTHR32322">
    <property type="entry name" value="INNER MEMBRANE TRANSPORTER"/>
    <property type="match status" value="1"/>
</dbReference>
<dbReference type="InterPro" id="IPR000620">
    <property type="entry name" value="EamA_dom"/>
</dbReference>
<dbReference type="EMBL" id="JASNVW010000008">
    <property type="protein sequence ID" value="MDK6029430.1"/>
    <property type="molecule type" value="Genomic_DNA"/>
</dbReference>
<dbReference type="InterPro" id="IPR050638">
    <property type="entry name" value="AA-Vitamin_Transporters"/>
</dbReference>
<feature type="transmembrane region" description="Helical" evidence="6">
    <location>
        <begin position="28"/>
        <end position="48"/>
    </location>
</feature>
<evidence type="ECO:0000256" key="5">
    <source>
        <dbReference type="ARBA" id="ARBA00023136"/>
    </source>
</evidence>
<organism evidence="8 9">
    <name type="scientific">Ignisphaera cupida</name>
    <dbReference type="NCBI Taxonomy" id="3050454"/>
    <lineage>
        <taxon>Archaea</taxon>
        <taxon>Thermoproteota</taxon>
        <taxon>Thermoprotei</taxon>
        <taxon>Desulfurococcales</taxon>
        <taxon>Desulfurococcaceae</taxon>
        <taxon>Ignisphaera</taxon>
    </lineage>
</organism>
<evidence type="ECO:0000256" key="3">
    <source>
        <dbReference type="ARBA" id="ARBA00022692"/>
    </source>
</evidence>
<accession>A0ABD4Z952</accession>
<feature type="transmembrane region" description="Helical" evidence="6">
    <location>
        <begin position="268"/>
        <end position="287"/>
    </location>
</feature>
<feature type="transmembrane region" description="Helical" evidence="6">
    <location>
        <begin position="149"/>
        <end position="170"/>
    </location>
</feature>
<keyword evidence="2" id="KW-1003">Cell membrane</keyword>
<feature type="domain" description="EamA" evidence="7">
    <location>
        <begin position="151"/>
        <end position="287"/>
    </location>
</feature>
<feature type="transmembrane region" description="Helical" evidence="6">
    <location>
        <begin position="182"/>
        <end position="202"/>
    </location>
</feature>
<feature type="domain" description="EamA" evidence="7">
    <location>
        <begin position="1"/>
        <end position="135"/>
    </location>
</feature>
<dbReference type="SUPFAM" id="SSF103481">
    <property type="entry name" value="Multidrug resistance efflux transporter EmrE"/>
    <property type="match status" value="2"/>
</dbReference>
<evidence type="ECO:0000313" key="9">
    <source>
        <dbReference type="Proteomes" id="UP001529235"/>
    </source>
</evidence>
<dbReference type="PANTHER" id="PTHR32322:SF18">
    <property type="entry name" value="S-ADENOSYLMETHIONINE_S-ADENOSYLHOMOCYSTEINE TRANSPORTER"/>
    <property type="match status" value="1"/>
</dbReference>
<evidence type="ECO:0000256" key="4">
    <source>
        <dbReference type="ARBA" id="ARBA00022989"/>
    </source>
</evidence>
<proteinExistence type="predicted"/>
<evidence type="ECO:0000256" key="2">
    <source>
        <dbReference type="ARBA" id="ARBA00022475"/>
    </source>
</evidence>
<evidence type="ECO:0000256" key="1">
    <source>
        <dbReference type="ARBA" id="ARBA00004651"/>
    </source>
</evidence>
<feature type="transmembrane region" description="Helical" evidence="6">
    <location>
        <begin position="115"/>
        <end position="137"/>
    </location>
</feature>
<feature type="transmembrane region" description="Helical" evidence="6">
    <location>
        <begin position="60"/>
        <end position="77"/>
    </location>
</feature>
<dbReference type="RefSeq" id="WP_285274415.1">
    <property type="nucleotide sequence ID" value="NZ_JASNVW010000008.1"/>
</dbReference>
<keyword evidence="5 6" id="KW-0472">Membrane</keyword>
<dbReference type="InterPro" id="IPR037185">
    <property type="entry name" value="EmrE-like"/>
</dbReference>
<dbReference type="GO" id="GO:0005886">
    <property type="term" value="C:plasma membrane"/>
    <property type="evidence" value="ECO:0007669"/>
    <property type="project" value="UniProtKB-SubCell"/>
</dbReference>
<keyword evidence="9" id="KW-1185">Reference proteome</keyword>
<dbReference type="Proteomes" id="UP001529235">
    <property type="component" value="Unassembled WGS sequence"/>
</dbReference>
<protein>
    <submittedName>
        <fullName evidence="8">DMT family transporter</fullName>
    </submittedName>
</protein>
<keyword evidence="4 6" id="KW-1133">Transmembrane helix</keyword>
<name>A0ABD4Z952_9CREN</name>
<gene>
    <name evidence="8" type="ORF">QPL79_08645</name>
</gene>
<dbReference type="AlphaFoldDB" id="A0ABD4Z952"/>
<evidence type="ECO:0000313" key="8">
    <source>
        <dbReference type="EMBL" id="MDK6029430.1"/>
    </source>
</evidence>
<sequence length="288" mass="30427">MWGIIAIVTASLLWSFNPAVISRYGRAIKPLTFTGIRASIALIPLLPLLFSRNTSLELDLLAWIVIALSAIIGPGIGDSLYALSIKTIGGSLAVTISYTYIFFTQIFSRILANEIVGLKTVAGAFIAFMGIAISVSGKEHSKVVGVKEMSIGFLAGLGTAVAWGLGTVLVKISLRYIPDVVVLTAVRLIIIALSLLLVGYGVEGWYSKELVGDVMKAATITGVLGWTIGMYLYIYAISVMGASLAAIATALTPVISQITTKTISHEKISMRNIAGSIAVTLGVAITYL</sequence>